<protein>
    <recommendedName>
        <fullName evidence="4">Chromo domain-containing protein</fullName>
    </recommendedName>
</protein>
<dbReference type="SUPFAM" id="SSF54160">
    <property type="entry name" value="Chromo domain-like"/>
    <property type="match status" value="2"/>
</dbReference>
<dbReference type="Pfam" id="PF01393">
    <property type="entry name" value="Chromo_shadow"/>
    <property type="match status" value="1"/>
</dbReference>
<dbReference type="FunCoup" id="A0A1X2HBH6">
    <property type="interactions" value="12"/>
</dbReference>
<dbReference type="EMBL" id="MCGN01000005">
    <property type="protein sequence ID" value="ORY96141.1"/>
    <property type="molecule type" value="Genomic_DNA"/>
</dbReference>
<dbReference type="SMART" id="SM00298">
    <property type="entry name" value="CHROMO"/>
    <property type="match status" value="1"/>
</dbReference>
<dbReference type="PROSITE" id="PS50013">
    <property type="entry name" value="CHROMO_2"/>
    <property type="match status" value="1"/>
</dbReference>
<keyword evidence="2" id="KW-0539">Nucleus</keyword>
<organism evidence="5 6">
    <name type="scientific">Syncephalastrum racemosum</name>
    <name type="common">Filamentous fungus</name>
    <dbReference type="NCBI Taxonomy" id="13706"/>
    <lineage>
        <taxon>Eukaryota</taxon>
        <taxon>Fungi</taxon>
        <taxon>Fungi incertae sedis</taxon>
        <taxon>Mucoromycota</taxon>
        <taxon>Mucoromycotina</taxon>
        <taxon>Mucoromycetes</taxon>
        <taxon>Mucorales</taxon>
        <taxon>Syncephalastraceae</taxon>
        <taxon>Syncephalastrum</taxon>
    </lineage>
</organism>
<dbReference type="AlphaFoldDB" id="A0A1X2HBH6"/>
<gene>
    <name evidence="5" type="ORF">BCR43DRAFT_491136</name>
</gene>
<dbReference type="OrthoDB" id="433924at2759"/>
<comment type="caution">
    <text evidence="5">The sequence shown here is derived from an EMBL/GenBank/DDBJ whole genome shotgun (WGS) entry which is preliminary data.</text>
</comment>
<dbReference type="Proteomes" id="UP000242180">
    <property type="component" value="Unassembled WGS sequence"/>
</dbReference>
<dbReference type="Pfam" id="PF00385">
    <property type="entry name" value="Chromo"/>
    <property type="match status" value="1"/>
</dbReference>
<sequence>MRSAPPKRIVLDDVDQSFYDFDIQEQPQLESIVGHRIQVGDGTRTLQYFVKWKELSDIWNTWETEDDIYSARDAIETYWQEHGGYEARQRAWSLVTEDDVLVQNTSDIPIRGGMLPATQFSDEEDVTLVLSPVPVEPMSHPVGRPAEGKQQQHEEQQFIAPPDYITISSSPSESSSGPYASQTEPTKRRRQSSDAQHTQQTSIQNVPFQRNMRVIFDLGYRTGIDWDWKKNIKSVEEVFNESGTLYGVVRWNDDRLAMYPTDLIRRRCPKELLRMYERHLKFEE</sequence>
<comment type="subcellular location">
    <subcellularLocation>
        <location evidence="1">Nucleus</location>
    </subcellularLocation>
</comment>
<name>A0A1X2HBH6_SYNRA</name>
<feature type="compositionally biased region" description="Polar residues" evidence="3">
    <location>
        <begin position="193"/>
        <end position="204"/>
    </location>
</feature>
<keyword evidence="6" id="KW-1185">Reference proteome</keyword>
<reference evidence="5 6" key="1">
    <citation type="submission" date="2016-07" db="EMBL/GenBank/DDBJ databases">
        <title>Pervasive Adenine N6-methylation of Active Genes in Fungi.</title>
        <authorList>
            <consortium name="DOE Joint Genome Institute"/>
            <person name="Mondo S.J."/>
            <person name="Dannebaum R.O."/>
            <person name="Kuo R.C."/>
            <person name="Labutti K."/>
            <person name="Haridas S."/>
            <person name="Kuo A."/>
            <person name="Salamov A."/>
            <person name="Ahrendt S.R."/>
            <person name="Lipzen A."/>
            <person name="Sullivan W."/>
            <person name="Andreopoulos W.B."/>
            <person name="Clum A."/>
            <person name="Lindquist E."/>
            <person name="Daum C."/>
            <person name="Ramamoorthy G.K."/>
            <person name="Gryganskyi A."/>
            <person name="Culley D."/>
            <person name="Magnuson J.K."/>
            <person name="James T.Y."/>
            <person name="O'Malley M.A."/>
            <person name="Stajich J.E."/>
            <person name="Spatafora J.W."/>
            <person name="Visel A."/>
            <person name="Grigoriev I.V."/>
        </authorList>
    </citation>
    <scope>NUCLEOTIDE SEQUENCE [LARGE SCALE GENOMIC DNA]</scope>
    <source>
        <strain evidence="5 6">NRRL 2496</strain>
    </source>
</reference>
<dbReference type="InterPro" id="IPR008251">
    <property type="entry name" value="Chromo_shadow_dom"/>
</dbReference>
<evidence type="ECO:0000256" key="3">
    <source>
        <dbReference type="SAM" id="MobiDB-lite"/>
    </source>
</evidence>
<proteinExistence type="predicted"/>
<dbReference type="CDD" id="cd00024">
    <property type="entry name" value="CD_CSD"/>
    <property type="match status" value="1"/>
</dbReference>
<feature type="compositionally biased region" description="Basic and acidic residues" evidence="3">
    <location>
        <begin position="146"/>
        <end position="156"/>
    </location>
</feature>
<dbReference type="InterPro" id="IPR000953">
    <property type="entry name" value="Chromo/chromo_shadow_dom"/>
</dbReference>
<dbReference type="InterPro" id="IPR023780">
    <property type="entry name" value="Chromo_domain"/>
</dbReference>
<dbReference type="GO" id="GO:0005634">
    <property type="term" value="C:nucleus"/>
    <property type="evidence" value="ECO:0007669"/>
    <property type="project" value="UniProtKB-SubCell"/>
</dbReference>
<dbReference type="STRING" id="13706.A0A1X2HBH6"/>
<dbReference type="Gene3D" id="2.40.50.40">
    <property type="match status" value="2"/>
</dbReference>
<evidence type="ECO:0000256" key="2">
    <source>
        <dbReference type="ARBA" id="ARBA00023242"/>
    </source>
</evidence>
<evidence type="ECO:0000256" key="1">
    <source>
        <dbReference type="ARBA" id="ARBA00004123"/>
    </source>
</evidence>
<evidence type="ECO:0000313" key="5">
    <source>
        <dbReference type="EMBL" id="ORY96141.1"/>
    </source>
</evidence>
<feature type="region of interest" description="Disordered" evidence="3">
    <location>
        <begin position="134"/>
        <end position="204"/>
    </location>
</feature>
<evidence type="ECO:0000259" key="4">
    <source>
        <dbReference type="PROSITE" id="PS50013"/>
    </source>
</evidence>
<accession>A0A1X2HBH6</accession>
<dbReference type="InterPro" id="IPR016197">
    <property type="entry name" value="Chromo-like_dom_sf"/>
</dbReference>
<dbReference type="InParanoid" id="A0A1X2HBH6"/>
<evidence type="ECO:0000313" key="6">
    <source>
        <dbReference type="Proteomes" id="UP000242180"/>
    </source>
</evidence>
<feature type="domain" description="Chromo" evidence="4">
    <location>
        <begin position="27"/>
        <end position="90"/>
    </location>
</feature>